<comment type="similarity">
    <text evidence="1 6">Belongs to the peptidase S1B family.</text>
</comment>
<dbReference type="PANTHER" id="PTHR15462">
    <property type="entry name" value="SERINE PROTEASE"/>
    <property type="match status" value="1"/>
</dbReference>
<keyword evidence="8" id="KW-1185">Reference proteome</keyword>
<evidence type="ECO:0000256" key="5">
    <source>
        <dbReference type="ARBA" id="ARBA00022825"/>
    </source>
</evidence>
<dbReference type="EMBL" id="DF977476">
    <property type="protein sequence ID" value="GAP92069.2"/>
    <property type="molecule type" value="Genomic_DNA"/>
</dbReference>
<dbReference type="OrthoDB" id="3693942at2759"/>
<dbReference type="InterPro" id="IPR009003">
    <property type="entry name" value="Peptidase_S1_PA"/>
</dbReference>
<dbReference type="STRING" id="77044.A0A1W2TU27"/>
<evidence type="ECO:0000256" key="2">
    <source>
        <dbReference type="ARBA" id="ARBA00022670"/>
    </source>
</evidence>
<accession>A0A1W2TU27</accession>
<dbReference type="EC" id="3.4.21.-" evidence="6"/>
<evidence type="ECO:0000256" key="4">
    <source>
        <dbReference type="ARBA" id="ARBA00022801"/>
    </source>
</evidence>
<dbReference type="Proteomes" id="UP000054516">
    <property type="component" value="Unassembled WGS sequence"/>
</dbReference>
<proteinExistence type="inferred from homology"/>
<keyword evidence="3 6" id="KW-0732">Signal</keyword>
<reference evidence="7" key="1">
    <citation type="submission" date="2016-03" db="EMBL/GenBank/DDBJ databases">
        <title>Draft genome sequence of Rosellinia necatrix.</title>
        <authorList>
            <person name="Kanematsu S."/>
        </authorList>
    </citation>
    <scope>NUCLEOTIDE SEQUENCE [LARGE SCALE GENOMIC DNA]</scope>
    <source>
        <strain evidence="7">W97</strain>
    </source>
</reference>
<feature type="chain" id="PRO_5011819315" description="Serine protease" evidence="6">
    <location>
        <begin position="18"/>
        <end position="481"/>
    </location>
</feature>
<feature type="signal peptide" evidence="6">
    <location>
        <begin position="1"/>
        <end position="17"/>
    </location>
</feature>
<evidence type="ECO:0000256" key="6">
    <source>
        <dbReference type="RuleBase" id="RU004296"/>
    </source>
</evidence>
<evidence type="ECO:0000313" key="7">
    <source>
        <dbReference type="EMBL" id="GAP92069.2"/>
    </source>
</evidence>
<gene>
    <name evidence="7" type="ORF">SAMD00023353_3100610</name>
</gene>
<dbReference type="GO" id="GO:0008236">
    <property type="term" value="F:serine-type peptidase activity"/>
    <property type="evidence" value="ECO:0007669"/>
    <property type="project" value="UniProtKB-KW"/>
</dbReference>
<dbReference type="SUPFAM" id="SSF50494">
    <property type="entry name" value="Trypsin-like serine proteases"/>
    <property type="match status" value="1"/>
</dbReference>
<dbReference type="GO" id="GO:0006508">
    <property type="term" value="P:proteolysis"/>
    <property type="evidence" value="ECO:0007669"/>
    <property type="project" value="UniProtKB-KW"/>
</dbReference>
<dbReference type="PRINTS" id="PR00839">
    <property type="entry name" value="V8PROTEASE"/>
</dbReference>
<dbReference type="InterPro" id="IPR008256">
    <property type="entry name" value="Peptidase_S1B"/>
</dbReference>
<name>A0A1W2TU27_ROSNE</name>
<evidence type="ECO:0000313" key="8">
    <source>
        <dbReference type="Proteomes" id="UP000054516"/>
    </source>
</evidence>
<organism evidence="7">
    <name type="scientific">Rosellinia necatrix</name>
    <name type="common">White root-rot fungus</name>
    <dbReference type="NCBI Taxonomy" id="77044"/>
    <lineage>
        <taxon>Eukaryota</taxon>
        <taxon>Fungi</taxon>
        <taxon>Dikarya</taxon>
        <taxon>Ascomycota</taxon>
        <taxon>Pezizomycotina</taxon>
        <taxon>Sordariomycetes</taxon>
        <taxon>Xylariomycetidae</taxon>
        <taxon>Xylariales</taxon>
        <taxon>Xylariaceae</taxon>
        <taxon>Rosellinia</taxon>
    </lineage>
</organism>
<keyword evidence="4 6" id="KW-0378">Hydrolase</keyword>
<evidence type="ECO:0000256" key="3">
    <source>
        <dbReference type="ARBA" id="ARBA00022729"/>
    </source>
</evidence>
<dbReference type="InterPro" id="IPR043504">
    <property type="entry name" value="Peptidase_S1_PA_chymotrypsin"/>
</dbReference>
<keyword evidence="5 6" id="KW-0720">Serine protease</keyword>
<dbReference type="Gene3D" id="2.40.10.10">
    <property type="entry name" value="Trypsin-like serine proteases"/>
    <property type="match status" value="2"/>
</dbReference>
<evidence type="ECO:0000256" key="1">
    <source>
        <dbReference type="ARBA" id="ARBA00008764"/>
    </source>
</evidence>
<protein>
    <recommendedName>
        <fullName evidence="6">Serine protease</fullName>
        <ecNumber evidence="6">3.4.21.-</ecNumber>
    </recommendedName>
</protein>
<dbReference type="InterPro" id="IPR050966">
    <property type="entry name" value="Glutamyl_endopeptidase"/>
</dbReference>
<sequence>MPQIVPLACLLFTGLLSYIPYRTFQGAEPPTDFEIILVSTKNDCHYSVTEVNRFLCDYKSLILETFSCLGIHPDDWEELAEKLGPVYGEWIDRVLFIERILKTLADYMYIKHGQKHSSLMQQVPEHLQGNQENTLVHGFLNMLNAQLPSPLRELEYEPMGQREPDDSRTVLTTSLRLCYGIFYNTVPTMAIWEPSTYHHENLEVRETQLGIYSLTQVSEDDLRPQGKYRAICKLVMYGGSGISYMGTGFLTDNRTIVTAAHNVFKDGQWAESIYIYVGHWGELHIQGERRIAKYVAVHWKYYKTEESIFDFAVIRVNTPFEQVRNYINYSTCPILDDSSDIRVVGYPHIPNNTSGKYMFQSQGPRNYDLKDDGYILKYKLDTAGGNSGSPVLKLESDGTFHAIGVHQHGAESINGATALGHNGNDISAFTCGIDFLANPNKHNADYYKTEVTMEQIHGEEPPKSLTRLSIRYSSDKQPKLS</sequence>
<dbReference type="PANTHER" id="PTHR15462:SF8">
    <property type="entry name" value="SERINE PROTEASE"/>
    <property type="match status" value="1"/>
</dbReference>
<dbReference type="AlphaFoldDB" id="A0A1W2TU27"/>
<dbReference type="Pfam" id="PF13365">
    <property type="entry name" value="Trypsin_2"/>
    <property type="match status" value="1"/>
</dbReference>
<keyword evidence="2 6" id="KW-0645">Protease</keyword>